<evidence type="ECO:0000256" key="1">
    <source>
        <dbReference type="SAM" id="Phobius"/>
    </source>
</evidence>
<proteinExistence type="predicted"/>
<evidence type="ECO:0000313" key="2">
    <source>
        <dbReference type="EMBL" id="PYH85088.1"/>
    </source>
</evidence>
<keyword evidence="1" id="KW-0812">Transmembrane</keyword>
<dbReference type="RefSeq" id="XP_025495288.1">
    <property type="nucleotide sequence ID" value="XM_025630587.1"/>
</dbReference>
<dbReference type="GeneID" id="37133328"/>
<sequence length="69" mass="8490">MIHLTAAPRKLLTKSWTFLFCMLVQFRWVLYIHHRWNFVMFSCHGNTIGFLYYWRLLPGYNFLMILFGQ</sequence>
<evidence type="ECO:0000313" key="3">
    <source>
        <dbReference type="Proteomes" id="UP000248340"/>
    </source>
</evidence>
<keyword evidence="1" id="KW-1133">Transmembrane helix</keyword>
<organism evidence="2 3">
    <name type="scientific">Aspergillus uvarum CBS 121591</name>
    <dbReference type="NCBI Taxonomy" id="1448315"/>
    <lineage>
        <taxon>Eukaryota</taxon>
        <taxon>Fungi</taxon>
        <taxon>Dikarya</taxon>
        <taxon>Ascomycota</taxon>
        <taxon>Pezizomycotina</taxon>
        <taxon>Eurotiomycetes</taxon>
        <taxon>Eurotiomycetidae</taxon>
        <taxon>Eurotiales</taxon>
        <taxon>Aspergillaceae</taxon>
        <taxon>Aspergillus</taxon>
        <taxon>Aspergillus subgen. Circumdati</taxon>
    </lineage>
</organism>
<feature type="transmembrane region" description="Helical" evidence="1">
    <location>
        <begin position="12"/>
        <end position="30"/>
    </location>
</feature>
<reference evidence="2 3" key="1">
    <citation type="submission" date="2016-12" db="EMBL/GenBank/DDBJ databases">
        <title>The genomes of Aspergillus section Nigri reveals drivers in fungal speciation.</title>
        <authorList>
            <consortium name="DOE Joint Genome Institute"/>
            <person name="Vesth T.C."/>
            <person name="Nybo J."/>
            <person name="Theobald S."/>
            <person name="Brandl J."/>
            <person name="Frisvad J.C."/>
            <person name="Nielsen K.F."/>
            <person name="Lyhne E.K."/>
            <person name="Kogle M.E."/>
            <person name="Kuo A."/>
            <person name="Riley R."/>
            <person name="Clum A."/>
            <person name="Nolan M."/>
            <person name="Lipzen A."/>
            <person name="Salamov A."/>
            <person name="Henrissat B."/>
            <person name="Wiebenga A."/>
            <person name="De Vries R.P."/>
            <person name="Grigoriev I.V."/>
            <person name="Mortensen U.H."/>
            <person name="Andersen M.R."/>
            <person name="Baker S.E."/>
        </authorList>
    </citation>
    <scope>NUCLEOTIDE SEQUENCE [LARGE SCALE GENOMIC DNA]</scope>
    <source>
        <strain evidence="2 3">CBS 121591</strain>
    </source>
</reference>
<accession>A0A319DAP4</accession>
<dbReference type="Proteomes" id="UP000248340">
    <property type="component" value="Unassembled WGS sequence"/>
</dbReference>
<name>A0A319DAP4_9EURO</name>
<dbReference type="VEuPathDB" id="FungiDB:BO82DRAFT_199149"/>
<dbReference type="EMBL" id="KZ821681">
    <property type="protein sequence ID" value="PYH85088.1"/>
    <property type="molecule type" value="Genomic_DNA"/>
</dbReference>
<keyword evidence="1" id="KW-0472">Membrane</keyword>
<protein>
    <submittedName>
        <fullName evidence="2">Uncharacterized protein</fullName>
    </submittedName>
</protein>
<dbReference type="AlphaFoldDB" id="A0A319DAP4"/>
<gene>
    <name evidence="2" type="ORF">BO82DRAFT_199149</name>
</gene>
<keyword evidence="3" id="KW-1185">Reference proteome</keyword>